<dbReference type="Proteomes" id="UP001632038">
    <property type="component" value="Unassembled WGS sequence"/>
</dbReference>
<proteinExistence type="predicted"/>
<dbReference type="PANTHER" id="PTHR34270">
    <property type="entry name" value="PROTEIN RALF-LIKE 15-RELATED"/>
    <property type="match status" value="1"/>
</dbReference>
<keyword evidence="3" id="KW-1185">Reference proteome</keyword>
<feature type="chain" id="PRO_5044750937" evidence="1">
    <location>
        <begin position="22"/>
        <end position="85"/>
    </location>
</feature>
<name>A0ABD3BEQ1_9LAMI</name>
<protein>
    <submittedName>
        <fullName evidence="2">Uncharacterized protein</fullName>
    </submittedName>
</protein>
<sequence length="85" mass="9452">MARFILAMLVVAILLSSTAEATNIGYPALSGDHIWIKDPPTPANPWTRPCTEAERCKRDGRKLLNVKRLPNVSMHGLQDGIIRDE</sequence>
<evidence type="ECO:0000313" key="2">
    <source>
        <dbReference type="EMBL" id="KAL3615295.1"/>
    </source>
</evidence>
<comment type="caution">
    <text evidence="2">The sequence shown here is derived from an EMBL/GenBank/DDBJ whole genome shotgun (WGS) entry which is preliminary data.</text>
</comment>
<dbReference type="EMBL" id="JAVIJP010000100">
    <property type="protein sequence ID" value="KAL3615295.1"/>
    <property type="molecule type" value="Genomic_DNA"/>
</dbReference>
<keyword evidence="1" id="KW-0732">Signal</keyword>
<dbReference type="AlphaFoldDB" id="A0ABD3BEQ1"/>
<feature type="signal peptide" evidence="1">
    <location>
        <begin position="1"/>
        <end position="21"/>
    </location>
</feature>
<gene>
    <name evidence="2" type="ORF">CASFOL_040956</name>
</gene>
<organism evidence="2 3">
    <name type="scientific">Castilleja foliolosa</name>
    <dbReference type="NCBI Taxonomy" id="1961234"/>
    <lineage>
        <taxon>Eukaryota</taxon>
        <taxon>Viridiplantae</taxon>
        <taxon>Streptophyta</taxon>
        <taxon>Embryophyta</taxon>
        <taxon>Tracheophyta</taxon>
        <taxon>Spermatophyta</taxon>
        <taxon>Magnoliopsida</taxon>
        <taxon>eudicotyledons</taxon>
        <taxon>Gunneridae</taxon>
        <taxon>Pentapetalae</taxon>
        <taxon>asterids</taxon>
        <taxon>lamiids</taxon>
        <taxon>Lamiales</taxon>
        <taxon>Orobanchaceae</taxon>
        <taxon>Pedicularideae</taxon>
        <taxon>Castillejinae</taxon>
        <taxon>Castilleja</taxon>
    </lineage>
</organism>
<evidence type="ECO:0000313" key="3">
    <source>
        <dbReference type="Proteomes" id="UP001632038"/>
    </source>
</evidence>
<reference evidence="3" key="1">
    <citation type="journal article" date="2024" name="IScience">
        <title>Strigolactones Initiate the Formation of Haustorium-like Structures in Castilleja.</title>
        <authorList>
            <person name="Buerger M."/>
            <person name="Peterson D."/>
            <person name="Chory J."/>
        </authorList>
    </citation>
    <scope>NUCLEOTIDE SEQUENCE [LARGE SCALE GENOMIC DNA]</scope>
</reference>
<accession>A0ABD3BEQ1</accession>
<dbReference type="PANTHER" id="PTHR34270:SF3">
    <property type="entry name" value="PROTEIN RALF-LIKE 16-RELATED"/>
    <property type="match status" value="1"/>
</dbReference>
<evidence type="ECO:0000256" key="1">
    <source>
        <dbReference type="SAM" id="SignalP"/>
    </source>
</evidence>